<comment type="caution">
    <text evidence="1">The sequence shown here is derived from an EMBL/GenBank/DDBJ whole genome shotgun (WGS) entry which is preliminary data.</text>
</comment>
<gene>
    <name evidence="1" type="ORF">PG996_009884</name>
</gene>
<dbReference type="SUPFAM" id="SSF54427">
    <property type="entry name" value="NTF2-like"/>
    <property type="match status" value="1"/>
</dbReference>
<evidence type="ECO:0008006" key="3">
    <source>
        <dbReference type="Google" id="ProtNLM"/>
    </source>
</evidence>
<accession>A0ABR1UM29</accession>
<evidence type="ECO:0000313" key="1">
    <source>
        <dbReference type="EMBL" id="KAK8059954.1"/>
    </source>
</evidence>
<reference evidence="1 2" key="1">
    <citation type="submission" date="2023-01" db="EMBL/GenBank/DDBJ databases">
        <title>Analysis of 21 Apiospora genomes using comparative genomics revels a genus with tremendous synthesis potential of carbohydrate active enzymes and secondary metabolites.</title>
        <authorList>
            <person name="Sorensen T."/>
        </authorList>
    </citation>
    <scope>NUCLEOTIDE SEQUENCE [LARGE SCALE GENOMIC DNA]</scope>
    <source>
        <strain evidence="1 2">CBS 83171</strain>
    </source>
</reference>
<sequence>MAARTYVYRDFVERGIAALNANKMDEFLDPAGFSPNFVKYLMPQTMGWPPQTREEWYRDLKEGFVGQCYVEWHATVQAYWEDVENRSAIVWCTERGLFIGDQKYEMDYVMRYEFDEDGKLLKLWELTDSFLQKGLEDKWGKADATKTQAE</sequence>
<evidence type="ECO:0000313" key="2">
    <source>
        <dbReference type="Proteomes" id="UP001446871"/>
    </source>
</evidence>
<keyword evidence="2" id="KW-1185">Reference proteome</keyword>
<organism evidence="1 2">
    <name type="scientific">Apiospora saccharicola</name>
    <dbReference type="NCBI Taxonomy" id="335842"/>
    <lineage>
        <taxon>Eukaryota</taxon>
        <taxon>Fungi</taxon>
        <taxon>Dikarya</taxon>
        <taxon>Ascomycota</taxon>
        <taxon>Pezizomycotina</taxon>
        <taxon>Sordariomycetes</taxon>
        <taxon>Xylariomycetidae</taxon>
        <taxon>Amphisphaeriales</taxon>
        <taxon>Apiosporaceae</taxon>
        <taxon>Apiospora</taxon>
    </lineage>
</organism>
<protein>
    <recommendedName>
        <fullName evidence="3">SnoaL-like domain-containing protein</fullName>
    </recommendedName>
</protein>
<dbReference type="Gene3D" id="3.10.450.50">
    <property type="match status" value="1"/>
</dbReference>
<proteinExistence type="predicted"/>
<dbReference type="InterPro" id="IPR032710">
    <property type="entry name" value="NTF2-like_dom_sf"/>
</dbReference>
<dbReference type="Proteomes" id="UP001446871">
    <property type="component" value="Unassembled WGS sequence"/>
</dbReference>
<name>A0ABR1UM29_9PEZI</name>
<dbReference type="EMBL" id="JAQQWM010000006">
    <property type="protein sequence ID" value="KAK8059954.1"/>
    <property type="molecule type" value="Genomic_DNA"/>
</dbReference>